<gene>
    <name evidence="5 6" type="primary">LOC110985644</name>
</gene>
<evidence type="ECO:0000313" key="6">
    <source>
        <dbReference type="RefSeq" id="XP_022102512.1"/>
    </source>
</evidence>
<dbReference type="AlphaFoldDB" id="A0A8B7ZC13"/>
<feature type="region of interest" description="Disordered" evidence="1">
    <location>
        <begin position="60"/>
        <end position="135"/>
    </location>
</feature>
<dbReference type="RefSeq" id="XP_022102512.1">
    <property type="nucleotide sequence ID" value="XM_022246820.1"/>
</dbReference>
<accession>A0A8B7ZC13</accession>
<dbReference type="KEGG" id="aplc:110985644"/>
<keyword evidence="2" id="KW-0472">Membrane</keyword>
<keyword evidence="3" id="KW-0732">Signal</keyword>
<dbReference type="GeneID" id="110985644"/>
<sequence length="278" mass="29350">MFLLSGLPTSHLLHILLICLVVSCTEGAKHVDESLEELTANGNTLLSKSSEENVAVVVIGEGDSTSNEVDDDDGNDSGGMATERPAPTTAGTATSSDSDGENDDNGDDDENDGGVKPSKGTTPGPLPPPGPSYCLVTPRQNGVKCRGCKAVDIPTLPSLPTTSCLNKKTRNCFRGQSSLIDKELIPPKTEEIPTLPPPRLSLAEQITLAVGIVGVTSITSGVILWAFRSLSPRRAAQEARRDLERLAMAGEEVSEKLFRVLVRADRRSASTTTITTSV</sequence>
<feature type="signal peptide" evidence="3">
    <location>
        <begin position="1"/>
        <end position="27"/>
    </location>
</feature>
<dbReference type="RefSeq" id="XP_022102511.1">
    <property type="nucleotide sequence ID" value="XM_022246819.1"/>
</dbReference>
<evidence type="ECO:0000313" key="5">
    <source>
        <dbReference type="RefSeq" id="XP_022102511.1"/>
    </source>
</evidence>
<feature type="compositionally biased region" description="Low complexity" evidence="1">
    <location>
        <begin position="114"/>
        <end position="123"/>
    </location>
</feature>
<organism evidence="4 6">
    <name type="scientific">Acanthaster planci</name>
    <name type="common">Crown-of-thorns starfish</name>
    <dbReference type="NCBI Taxonomy" id="133434"/>
    <lineage>
        <taxon>Eukaryota</taxon>
        <taxon>Metazoa</taxon>
        <taxon>Echinodermata</taxon>
        <taxon>Eleutherozoa</taxon>
        <taxon>Asterozoa</taxon>
        <taxon>Asteroidea</taxon>
        <taxon>Valvatacea</taxon>
        <taxon>Valvatida</taxon>
        <taxon>Acanthasteridae</taxon>
        <taxon>Acanthaster</taxon>
    </lineage>
</organism>
<feature type="chain" id="PRO_5044665693" evidence="3">
    <location>
        <begin position="28"/>
        <end position="278"/>
    </location>
</feature>
<feature type="compositionally biased region" description="Low complexity" evidence="1">
    <location>
        <begin position="85"/>
        <end position="97"/>
    </location>
</feature>
<keyword evidence="4" id="KW-1185">Reference proteome</keyword>
<reference evidence="5 6" key="1">
    <citation type="submission" date="2025-04" db="UniProtKB">
        <authorList>
            <consortium name="RefSeq"/>
        </authorList>
    </citation>
    <scope>IDENTIFICATION</scope>
</reference>
<keyword evidence="2" id="KW-1133">Transmembrane helix</keyword>
<keyword evidence="2" id="KW-0812">Transmembrane</keyword>
<dbReference type="Proteomes" id="UP000694845">
    <property type="component" value="Unplaced"/>
</dbReference>
<proteinExistence type="predicted"/>
<evidence type="ECO:0000256" key="3">
    <source>
        <dbReference type="SAM" id="SignalP"/>
    </source>
</evidence>
<feature type="transmembrane region" description="Helical" evidence="2">
    <location>
        <begin position="206"/>
        <end position="227"/>
    </location>
</feature>
<feature type="compositionally biased region" description="Acidic residues" evidence="1">
    <location>
        <begin position="98"/>
        <end position="112"/>
    </location>
</feature>
<dbReference type="OMA" id="TIYPICT"/>
<evidence type="ECO:0000256" key="2">
    <source>
        <dbReference type="SAM" id="Phobius"/>
    </source>
</evidence>
<protein>
    <submittedName>
        <fullName evidence="5 6">Uncharacterized protein LOC110985644 isoform X1</fullName>
    </submittedName>
</protein>
<evidence type="ECO:0000256" key="1">
    <source>
        <dbReference type="SAM" id="MobiDB-lite"/>
    </source>
</evidence>
<evidence type="ECO:0000313" key="4">
    <source>
        <dbReference type="Proteomes" id="UP000694845"/>
    </source>
</evidence>
<name>A0A8B7ZC13_ACAPL</name>